<dbReference type="AlphaFoldDB" id="A0A812LEW5"/>
<dbReference type="PANTHER" id="PTHR24111">
    <property type="entry name" value="LEUCINE-RICH REPEAT-CONTAINING PROTEIN 34"/>
    <property type="match status" value="1"/>
</dbReference>
<evidence type="ECO:0000313" key="4">
    <source>
        <dbReference type="Proteomes" id="UP000604046"/>
    </source>
</evidence>
<keyword evidence="1" id="KW-0677">Repeat</keyword>
<dbReference type="EMBL" id="CAJNDS010000913">
    <property type="protein sequence ID" value="CAE7240560.1"/>
    <property type="molecule type" value="Genomic_DNA"/>
</dbReference>
<dbReference type="PANTHER" id="PTHR24111:SF0">
    <property type="entry name" value="LEUCINE-RICH REPEAT-CONTAINING PROTEIN"/>
    <property type="match status" value="1"/>
</dbReference>
<evidence type="ECO:0000313" key="3">
    <source>
        <dbReference type="EMBL" id="CAE7240560.1"/>
    </source>
</evidence>
<proteinExistence type="predicted"/>
<comment type="caution">
    <text evidence="3">The sequence shown here is derived from an EMBL/GenBank/DDBJ whole genome shotgun (WGS) entry which is preliminary data.</text>
</comment>
<evidence type="ECO:0000256" key="2">
    <source>
        <dbReference type="SAM" id="MobiDB-lite"/>
    </source>
</evidence>
<name>A0A812LEW5_9DINO</name>
<gene>
    <name evidence="3" type="primary">Nod1</name>
    <name evidence="3" type="ORF">SNAT2548_LOCUS10790</name>
</gene>
<dbReference type="SMART" id="SM00368">
    <property type="entry name" value="LRR_RI"/>
    <property type="match status" value="4"/>
</dbReference>
<dbReference type="InterPro" id="IPR052201">
    <property type="entry name" value="LRR-containing_regulator"/>
</dbReference>
<dbReference type="InterPro" id="IPR032675">
    <property type="entry name" value="LRR_dom_sf"/>
</dbReference>
<accession>A0A812LEW5</accession>
<evidence type="ECO:0000256" key="1">
    <source>
        <dbReference type="ARBA" id="ARBA00022737"/>
    </source>
</evidence>
<dbReference type="OrthoDB" id="435860at2759"/>
<reference evidence="3" key="1">
    <citation type="submission" date="2021-02" db="EMBL/GenBank/DDBJ databases">
        <authorList>
            <person name="Dougan E. K."/>
            <person name="Rhodes N."/>
            <person name="Thang M."/>
            <person name="Chan C."/>
        </authorList>
    </citation>
    <scope>NUCLEOTIDE SEQUENCE</scope>
</reference>
<dbReference type="SUPFAM" id="SSF52047">
    <property type="entry name" value="RNI-like"/>
    <property type="match status" value="1"/>
</dbReference>
<feature type="region of interest" description="Disordered" evidence="2">
    <location>
        <begin position="1"/>
        <end position="26"/>
    </location>
</feature>
<dbReference type="InterPro" id="IPR001611">
    <property type="entry name" value="Leu-rich_rpt"/>
</dbReference>
<dbReference type="Proteomes" id="UP000604046">
    <property type="component" value="Unassembled WGS sequence"/>
</dbReference>
<dbReference type="Gene3D" id="3.80.10.10">
    <property type="entry name" value="Ribonuclease Inhibitor"/>
    <property type="match status" value="1"/>
</dbReference>
<sequence length="194" mass="20743">MAPKGKMLAKAKAKPEATPRPWPPKVPMGPIEDVLPLIADDDESLDTLILPPPGLLDGVDLHFGPEEMEYVCQCLEKNTTVTQLNASMSAIGDAGAKHIAALLDKDDKGTKGTIARLSLNGCGIGSEGARALADGLARSDVMVVELTSNRIDDAGGKALLEALRQNKKLRELKLSFNPISQEIEAEIERALLLR</sequence>
<protein>
    <submittedName>
        <fullName evidence="3">Nod1 protein</fullName>
    </submittedName>
</protein>
<organism evidence="3 4">
    <name type="scientific">Symbiodinium natans</name>
    <dbReference type="NCBI Taxonomy" id="878477"/>
    <lineage>
        <taxon>Eukaryota</taxon>
        <taxon>Sar</taxon>
        <taxon>Alveolata</taxon>
        <taxon>Dinophyceae</taxon>
        <taxon>Suessiales</taxon>
        <taxon>Symbiodiniaceae</taxon>
        <taxon>Symbiodinium</taxon>
    </lineage>
</organism>
<dbReference type="Pfam" id="PF13516">
    <property type="entry name" value="LRR_6"/>
    <property type="match status" value="4"/>
</dbReference>
<keyword evidence="4" id="KW-1185">Reference proteome</keyword>